<gene>
    <name evidence="2" type="ORF">GCM10007380_04970</name>
</gene>
<keyword evidence="3" id="KW-1185">Reference proteome</keyword>
<dbReference type="RefSeq" id="WP_235821371.1">
    <property type="nucleotide sequence ID" value="NZ_BMHB01000001.1"/>
</dbReference>
<dbReference type="InterPro" id="IPR010259">
    <property type="entry name" value="S8pro/Inhibitor_I9"/>
</dbReference>
<feature type="domain" description="Inhibitor I9" evidence="1">
    <location>
        <begin position="64"/>
        <end position="158"/>
    </location>
</feature>
<evidence type="ECO:0000313" key="2">
    <source>
        <dbReference type="EMBL" id="GGI10870.1"/>
    </source>
</evidence>
<sequence length="168" mass="19490">MKKYYRRCILFVTILSSIFNWNDRTPFKDGLINEEKVVKDTMSTSFYVDPSIDLSSNQFISIIIEFKTKPAKIAVLEAEAEGKQLTLEEATKQVEESHELFQKELKTLLDDHQIPYSIRHTYKTVLNGVSMDLPAMEIKRLLQSTVIEKIYPNRKIHLTPPIAPFNQL</sequence>
<name>A0A8J3AC82_9BACI</name>
<proteinExistence type="predicted"/>
<evidence type="ECO:0000259" key="1">
    <source>
        <dbReference type="Pfam" id="PF05922"/>
    </source>
</evidence>
<dbReference type="Proteomes" id="UP000626244">
    <property type="component" value="Unassembled WGS sequence"/>
</dbReference>
<dbReference type="Pfam" id="PF05922">
    <property type="entry name" value="Inhibitor_I9"/>
    <property type="match status" value="1"/>
</dbReference>
<protein>
    <recommendedName>
        <fullName evidence="1">Inhibitor I9 domain-containing protein</fullName>
    </recommendedName>
</protein>
<dbReference type="AlphaFoldDB" id="A0A8J3AC82"/>
<organism evidence="2 3">
    <name type="scientific">Gottfriedia solisilvae</name>
    <dbReference type="NCBI Taxonomy" id="1516104"/>
    <lineage>
        <taxon>Bacteria</taxon>
        <taxon>Bacillati</taxon>
        <taxon>Bacillota</taxon>
        <taxon>Bacilli</taxon>
        <taxon>Bacillales</taxon>
        <taxon>Bacillaceae</taxon>
        <taxon>Gottfriedia</taxon>
    </lineage>
</organism>
<dbReference type="EMBL" id="BMHB01000001">
    <property type="protein sequence ID" value="GGI10870.1"/>
    <property type="molecule type" value="Genomic_DNA"/>
</dbReference>
<comment type="caution">
    <text evidence="2">The sequence shown here is derived from an EMBL/GenBank/DDBJ whole genome shotgun (WGS) entry which is preliminary data.</text>
</comment>
<reference evidence="3" key="1">
    <citation type="journal article" date="2019" name="Int. J. Syst. Evol. Microbiol.">
        <title>The Global Catalogue of Microorganisms (GCM) 10K type strain sequencing project: providing services to taxonomists for standard genome sequencing and annotation.</title>
        <authorList>
            <consortium name="The Broad Institute Genomics Platform"/>
            <consortium name="The Broad Institute Genome Sequencing Center for Infectious Disease"/>
            <person name="Wu L."/>
            <person name="Ma J."/>
        </authorList>
    </citation>
    <scope>NUCLEOTIDE SEQUENCE [LARGE SCALE GENOMIC DNA]</scope>
    <source>
        <strain evidence="3">CGMCC 1.14993</strain>
    </source>
</reference>
<accession>A0A8J3AC82</accession>
<evidence type="ECO:0000313" key="3">
    <source>
        <dbReference type="Proteomes" id="UP000626244"/>
    </source>
</evidence>